<dbReference type="SUPFAM" id="SSF46785">
    <property type="entry name" value="Winged helix' DNA-binding domain"/>
    <property type="match status" value="1"/>
</dbReference>
<evidence type="ECO:0000313" key="3">
    <source>
        <dbReference type="EMBL" id="QCQ23555.1"/>
    </source>
</evidence>
<dbReference type="Pfam" id="PF23470">
    <property type="entry name" value="Zn_ribbon_PF0610"/>
    <property type="match status" value="1"/>
</dbReference>
<dbReference type="PANTHER" id="PTHR40663">
    <property type="match status" value="1"/>
</dbReference>
<reference evidence="3 4" key="2">
    <citation type="submission" date="2019-05" db="EMBL/GenBank/DDBJ databases">
        <authorList>
            <person name="Suflita J.M."/>
            <person name="Marks C.R."/>
        </authorList>
    </citation>
    <scope>NUCLEOTIDE SEQUENCE [LARGE SCALE GENOMIC DNA]</scope>
    <source>
        <strain evidence="3 4">ALDC</strain>
    </source>
</reference>
<keyword evidence="4" id="KW-1185">Reference proteome</keyword>
<gene>
    <name evidence="3" type="ORF">FDQ92_11840</name>
</gene>
<protein>
    <submittedName>
        <fullName evidence="3">Transcriptional regulator</fullName>
    </submittedName>
</protein>
<accession>A0A4P8L8K0</accession>
<dbReference type="Pfam" id="PF21476">
    <property type="entry name" value="PF0610-like_N"/>
    <property type="match status" value="1"/>
</dbReference>
<dbReference type="Proteomes" id="UP000298602">
    <property type="component" value="Chromosome"/>
</dbReference>
<dbReference type="Gene3D" id="2.20.28.10">
    <property type="match status" value="1"/>
</dbReference>
<dbReference type="EMBL" id="CP040098">
    <property type="protein sequence ID" value="QCQ23555.1"/>
    <property type="molecule type" value="Genomic_DNA"/>
</dbReference>
<dbReference type="PANTHER" id="PTHR40663:SF2">
    <property type="entry name" value="TRANSCRIPTIONAL REGULATOR"/>
    <property type="match status" value="1"/>
</dbReference>
<reference evidence="3 4" key="1">
    <citation type="submission" date="2019-05" db="EMBL/GenBank/DDBJ databases">
        <title>The Complete Genome Sequence of the n-alkane-degrading Desulfoglaeba alkanexedens ALDC reveals multiple alkylsuccinate synthase gene clusters.</title>
        <authorList>
            <person name="Callaghan A.V."/>
            <person name="Davidova I.A."/>
            <person name="Duncan K.E."/>
            <person name="Morris B."/>
            <person name="McInerney M.J."/>
        </authorList>
    </citation>
    <scope>NUCLEOTIDE SEQUENCE [LARGE SCALE GENOMIC DNA]</scope>
    <source>
        <strain evidence="3 4">ALDC</strain>
    </source>
</reference>
<sequence length="93" mass="10758">METLRQRMATLLEEGGRTVRELSQALHLSEREVAAHLPHVARTAAGQGKRLVIHPFRCLVCGYVFKDRKRLSRPGRCPRCKQGHLEEPRYQIR</sequence>
<dbReference type="InterPro" id="IPR036390">
    <property type="entry name" value="WH_DNA-bd_sf"/>
</dbReference>
<feature type="domain" description="PF0610-like winged HTH N-terminal" evidence="1">
    <location>
        <begin position="3"/>
        <end position="52"/>
    </location>
</feature>
<dbReference type="InterPro" id="IPR057022">
    <property type="entry name" value="PF0610-like_Zn_ribbon_C"/>
</dbReference>
<dbReference type="InterPro" id="IPR049159">
    <property type="entry name" value="PF0610-like_wHTH_N"/>
</dbReference>
<dbReference type="OrthoDB" id="9800355at2"/>
<feature type="domain" description="PF0610-like rubredoxin-like zinc beta-ribbon C-terminal" evidence="2">
    <location>
        <begin position="55"/>
        <end position="92"/>
    </location>
</feature>
<proteinExistence type="predicted"/>
<name>A0A4P8L8K0_9BACT</name>
<dbReference type="InterPro" id="IPR038767">
    <property type="entry name" value="PF0610-like"/>
</dbReference>
<evidence type="ECO:0000259" key="2">
    <source>
        <dbReference type="Pfam" id="PF23470"/>
    </source>
</evidence>
<dbReference type="AlphaFoldDB" id="A0A4P8L8K0"/>
<organism evidence="3 4">
    <name type="scientific">Desulfoglaeba alkanexedens ALDC</name>
    <dbReference type="NCBI Taxonomy" id="980445"/>
    <lineage>
        <taxon>Bacteria</taxon>
        <taxon>Pseudomonadati</taxon>
        <taxon>Thermodesulfobacteriota</taxon>
        <taxon>Syntrophobacteria</taxon>
        <taxon>Syntrophobacterales</taxon>
        <taxon>Syntrophobacteraceae</taxon>
        <taxon>Desulfoglaeba</taxon>
    </lineage>
</organism>
<evidence type="ECO:0000259" key="1">
    <source>
        <dbReference type="Pfam" id="PF21476"/>
    </source>
</evidence>
<evidence type="ECO:0000313" key="4">
    <source>
        <dbReference type="Proteomes" id="UP000298602"/>
    </source>
</evidence>
<dbReference type="KEGG" id="dax:FDQ92_11840"/>